<proteinExistence type="inferred from homology"/>
<dbReference type="AlphaFoldDB" id="A0A9P6VKR2"/>
<feature type="disulfide bond" evidence="16">
    <location>
        <begin position="27"/>
        <end position="35"/>
    </location>
</feature>
<dbReference type="EMBL" id="VNKQ01000007">
    <property type="protein sequence ID" value="KAG0650021.1"/>
    <property type="molecule type" value="Genomic_DNA"/>
</dbReference>
<keyword evidence="3" id="KW-0336">GPI-anchor</keyword>
<dbReference type="PROSITE" id="PS51762">
    <property type="entry name" value="GH16_2"/>
    <property type="match status" value="1"/>
</dbReference>
<dbReference type="SUPFAM" id="SSF49899">
    <property type="entry name" value="Concanavalin A-like lectins/glucanases"/>
    <property type="match status" value="1"/>
</dbReference>
<dbReference type="CDD" id="cd02183">
    <property type="entry name" value="GH16_fungal_CRH1_transglycosylase"/>
    <property type="match status" value="1"/>
</dbReference>
<evidence type="ECO:0000256" key="6">
    <source>
        <dbReference type="ARBA" id="ARBA00022729"/>
    </source>
</evidence>
<evidence type="ECO:0000256" key="14">
    <source>
        <dbReference type="PIRNR" id="PIRNR037299"/>
    </source>
</evidence>
<evidence type="ECO:0000313" key="20">
    <source>
        <dbReference type="EMBL" id="KAG0650021.1"/>
    </source>
</evidence>
<evidence type="ECO:0000256" key="1">
    <source>
        <dbReference type="ARBA" id="ARBA00000822"/>
    </source>
</evidence>
<dbReference type="Gene3D" id="2.60.120.200">
    <property type="match status" value="1"/>
</dbReference>
<evidence type="ECO:0000256" key="11">
    <source>
        <dbReference type="ARBA" id="ARBA00023295"/>
    </source>
</evidence>
<evidence type="ECO:0000256" key="3">
    <source>
        <dbReference type="ARBA" id="ARBA00022622"/>
    </source>
</evidence>
<organism evidence="20 21">
    <name type="scientific">Hyphodiscus hymeniophilus</name>
    <dbReference type="NCBI Taxonomy" id="353542"/>
    <lineage>
        <taxon>Eukaryota</taxon>
        <taxon>Fungi</taxon>
        <taxon>Dikarya</taxon>
        <taxon>Ascomycota</taxon>
        <taxon>Pezizomycotina</taxon>
        <taxon>Leotiomycetes</taxon>
        <taxon>Helotiales</taxon>
        <taxon>Hyphodiscaceae</taxon>
        <taxon>Hyphodiscus</taxon>
    </lineage>
</organism>
<keyword evidence="11 20" id="KW-0326">Glycosidase</keyword>
<evidence type="ECO:0000256" key="4">
    <source>
        <dbReference type="ARBA" id="ARBA00022676"/>
    </source>
</evidence>
<keyword evidence="10" id="KW-0449">Lipoprotein</keyword>
<gene>
    <name evidence="20" type="ORF">D0Z07_3717</name>
</gene>
<dbReference type="InterPro" id="IPR013320">
    <property type="entry name" value="ConA-like_dom_sf"/>
</dbReference>
<dbReference type="GO" id="GO:0005975">
    <property type="term" value="P:carbohydrate metabolic process"/>
    <property type="evidence" value="ECO:0007669"/>
    <property type="project" value="InterPro"/>
</dbReference>
<keyword evidence="16" id="KW-1015">Disulfide bond</keyword>
<dbReference type="PANTHER" id="PTHR10963">
    <property type="entry name" value="GLYCOSYL HYDROLASE-RELATED"/>
    <property type="match status" value="1"/>
</dbReference>
<comment type="catalytic activity">
    <reaction evidence="1">
        <text>Random endo-hydrolysis of N-acetyl-beta-D-glucosaminide (1-&gt;4)-beta-linkages in chitin and chitodextrins.</text>
        <dbReference type="EC" id="3.2.1.14"/>
    </reaction>
</comment>
<dbReference type="InterPro" id="IPR050546">
    <property type="entry name" value="Glycosyl_Hydrlase_16"/>
</dbReference>
<reference evidence="20" key="1">
    <citation type="submission" date="2019-07" db="EMBL/GenBank/DDBJ databases">
        <title>Hyphodiscus hymeniophilus genome sequencing and assembly.</title>
        <authorList>
            <person name="Kramer G."/>
            <person name="Nodwell J."/>
        </authorList>
    </citation>
    <scope>NUCLEOTIDE SEQUENCE</scope>
    <source>
        <strain evidence="20">ATCC 34498</strain>
    </source>
</reference>
<dbReference type="GO" id="GO:0008843">
    <property type="term" value="F:endochitinase activity"/>
    <property type="evidence" value="ECO:0007669"/>
    <property type="project" value="UniProtKB-EC"/>
</dbReference>
<keyword evidence="6 18" id="KW-0732">Signal</keyword>
<feature type="region of interest" description="Disordered" evidence="17">
    <location>
        <begin position="347"/>
        <end position="367"/>
    </location>
</feature>
<evidence type="ECO:0000259" key="19">
    <source>
        <dbReference type="PROSITE" id="PS51762"/>
    </source>
</evidence>
<dbReference type="Pfam" id="PF00722">
    <property type="entry name" value="Glyco_hydro_16"/>
    <property type="match status" value="1"/>
</dbReference>
<dbReference type="OrthoDB" id="4781at2759"/>
<dbReference type="GO" id="GO:0098552">
    <property type="term" value="C:side of membrane"/>
    <property type="evidence" value="ECO:0007669"/>
    <property type="project" value="UniProtKB-KW"/>
</dbReference>
<feature type="chain" id="PRO_5040439743" description="Crh-like protein" evidence="18">
    <location>
        <begin position="22"/>
        <end position="395"/>
    </location>
</feature>
<dbReference type="Proteomes" id="UP000785200">
    <property type="component" value="Unassembled WGS sequence"/>
</dbReference>
<evidence type="ECO:0000256" key="15">
    <source>
        <dbReference type="PIRSR" id="PIRSR037299-1"/>
    </source>
</evidence>
<keyword evidence="8 14" id="KW-0472">Membrane</keyword>
<dbReference type="PANTHER" id="PTHR10963:SF27">
    <property type="entry name" value="GLYCOSIDASE-RELATED"/>
    <property type="match status" value="1"/>
</dbReference>
<sequence>MHASALAAAALLFASLRVVNAQTFTDCNPLEKTTCPSDPALGSTLTTDWTTGASDDWTLANGTTLKYGSKGAEFTIDKATDAPTIGSNKYIFFGKVDAVILSAPGTGIVSSFILESDDLDEIDWEWLGSTDTSVESNFFGKGNTTDYNRAAYHDVADPIATWHTYTVDWTSSYIKWSIDGNLVRTLNYDDALALEGKNFPQTPMKVKMGNWVGCADAAANEPSSPTYGTCQWAGGPADFSSAPFTMYVQKVTIQDYSCGSEYSYGDTSGSFGSIKVSGSCNGKAVSSSSSAASSVTSSVSSSSSGAVFVQTSNSTQTQSSESSAATTAVSTTKSSTAAASTISTATKSSASSTTSNSPPTVSSNSATTVLPKKSKYGAMDVAVIVLGLTLGYFVM</sequence>
<name>A0A9P6VKR2_9HELO</name>
<evidence type="ECO:0000256" key="2">
    <source>
        <dbReference type="ARBA" id="ARBA00004589"/>
    </source>
</evidence>
<comment type="subcellular location">
    <subcellularLocation>
        <location evidence="2">Membrane</location>
        <topology evidence="2">Lipid-anchor</topology>
        <topology evidence="2">GPI-anchor</topology>
    </subcellularLocation>
</comment>
<evidence type="ECO:0000313" key="21">
    <source>
        <dbReference type="Proteomes" id="UP000785200"/>
    </source>
</evidence>
<keyword evidence="7 14" id="KW-0378">Hydrolase</keyword>
<dbReference type="GO" id="GO:0009277">
    <property type="term" value="C:fungal-type cell wall"/>
    <property type="evidence" value="ECO:0007669"/>
    <property type="project" value="TreeGrafter"/>
</dbReference>
<dbReference type="EC" id="3.2.-.-" evidence="14"/>
<dbReference type="InterPro" id="IPR017168">
    <property type="entry name" value="CHR-like"/>
</dbReference>
<dbReference type="GO" id="GO:0031505">
    <property type="term" value="P:fungal-type cell wall organization"/>
    <property type="evidence" value="ECO:0007669"/>
    <property type="project" value="TreeGrafter"/>
</dbReference>
<evidence type="ECO:0000256" key="10">
    <source>
        <dbReference type="ARBA" id="ARBA00023288"/>
    </source>
</evidence>
<evidence type="ECO:0000256" key="12">
    <source>
        <dbReference type="ARBA" id="ARBA00023316"/>
    </source>
</evidence>
<evidence type="ECO:0000256" key="17">
    <source>
        <dbReference type="SAM" id="MobiDB-lite"/>
    </source>
</evidence>
<comment type="similarity">
    <text evidence="13">Belongs to the glycosyl hydrolase 16 family. CRH1 subfamily.</text>
</comment>
<dbReference type="PIRSF" id="PIRSF037299">
    <property type="entry name" value="Glycosidase_CRH1_prd"/>
    <property type="match status" value="1"/>
</dbReference>
<accession>A0A9P6VKR2</accession>
<evidence type="ECO:0000256" key="9">
    <source>
        <dbReference type="ARBA" id="ARBA00023180"/>
    </source>
</evidence>
<evidence type="ECO:0000256" key="7">
    <source>
        <dbReference type="ARBA" id="ARBA00022801"/>
    </source>
</evidence>
<feature type="active site" description="Nucleophile" evidence="15">
    <location>
        <position position="121"/>
    </location>
</feature>
<keyword evidence="12" id="KW-0961">Cell wall biogenesis/degradation</keyword>
<dbReference type="GO" id="GO:0016757">
    <property type="term" value="F:glycosyltransferase activity"/>
    <property type="evidence" value="ECO:0007669"/>
    <property type="project" value="UniProtKB-KW"/>
</dbReference>
<keyword evidence="21" id="KW-1185">Reference proteome</keyword>
<protein>
    <recommendedName>
        <fullName evidence="14">Crh-like protein</fullName>
        <ecNumber evidence="14">3.2.-.-</ecNumber>
    </recommendedName>
</protein>
<feature type="active site" description="Proton donor" evidence="15">
    <location>
        <position position="125"/>
    </location>
</feature>
<feature type="domain" description="GH16" evidence="19">
    <location>
        <begin position="45"/>
        <end position="241"/>
    </location>
</feature>
<evidence type="ECO:0000256" key="18">
    <source>
        <dbReference type="SAM" id="SignalP"/>
    </source>
</evidence>
<dbReference type="InterPro" id="IPR000757">
    <property type="entry name" value="Beta-glucanase-like"/>
</dbReference>
<evidence type="ECO:0000256" key="13">
    <source>
        <dbReference type="ARBA" id="ARBA00038074"/>
    </source>
</evidence>
<evidence type="ECO:0000256" key="5">
    <source>
        <dbReference type="ARBA" id="ARBA00022679"/>
    </source>
</evidence>
<evidence type="ECO:0000256" key="8">
    <source>
        <dbReference type="ARBA" id="ARBA00023136"/>
    </source>
</evidence>
<keyword evidence="4" id="KW-0328">Glycosyltransferase</keyword>
<feature type="signal peptide" evidence="18">
    <location>
        <begin position="1"/>
        <end position="21"/>
    </location>
</feature>
<evidence type="ECO:0000256" key="16">
    <source>
        <dbReference type="PIRSR" id="PIRSR037299-2"/>
    </source>
</evidence>
<keyword evidence="9" id="KW-0325">Glycoprotein</keyword>
<comment type="caution">
    <text evidence="20">The sequence shown here is derived from an EMBL/GenBank/DDBJ whole genome shotgun (WGS) entry which is preliminary data.</text>
</comment>
<keyword evidence="5" id="KW-0808">Transferase</keyword>